<accession>A0A6P7HY88</accession>
<dbReference type="GO" id="GO:0007267">
    <property type="term" value="P:cell-cell signaling"/>
    <property type="evidence" value="ECO:0007669"/>
    <property type="project" value="TreeGrafter"/>
</dbReference>
<dbReference type="InterPro" id="IPR000500">
    <property type="entry name" value="Connexin"/>
</dbReference>
<comment type="subcellular location">
    <subcellularLocation>
        <location evidence="1">Cell membrane</location>
        <topology evidence="1">Multi-pass membrane protein</topology>
    </subcellularLocation>
</comment>
<proteinExistence type="predicted"/>
<evidence type="ECO:0000313" key="10">
    <source>
        <dbReference type="Proteomes" id="UP000515145"/>
    </source>
</evidence>
<dbReference type="InterPro" id="IPR019570">
    <property type="entry name" value="Connexin_CCC"/>
</dbReference>
<dbReference type="AlphaFoldDB" id="A0A6P7HY88"/>
<dbReference type="OrthoDB" id="9993956at2759"/>
<evidence type="ECO:0000256" key="3">
    <source>
        <dbReference type="ARBA" id="ARBA00022692"/>
    </source>
</evidence>
<keyword evidence="5 7" id="KW-0472">Membrane</keyword>
<dbReference type="SMART" id="SM00037">
    <property type="entry name" value="CNX"/>
    <property type="match status" value="1"/>
</dbReference>
<dbReference type="PRINTS" id="PR00206">
    <property type="entry name" value="CONNEXIN"/>
</dbReference>
<keyword evidence="10" id="KW-1185">Reference proteome</keyword>
<feature type="transmembrane region" description="Helical" evidence="7">
    <location>
        <begin position="135"/>
        <end position="159"/>
    </location>
</feature>
<feature type="transmembrane region" description="Helical" evidence="7">
    <location>
        <begin position="194"/>
        <end position="219"/>
    </location>
</feature>
<dbReference type="GeneID" id="114428902"/>
<dbReference type="SMART" id="SM01089">
    <property type="entry name" value="Connexin_CCC"/>
    <property type="match status" value="1"/>
</dbReference>
<sequence>MGDWSYLSSLLDKVQSHSTIVGKIWMSVLFLFRIFVLGAAADKVWADDMSDFLCDSHEPGCKHACYSWKFPISYIHYWVLQITFVSTPTLVYLGHAVHIIHKEKRMMEQQKNGPILRKPKYTDDRGKVKIKGVLFCTYMTQLIVKILLEVGFSVGQFYIYGSLFMDFLFHCPISLPCARTGAQCYISRPTEKTIFIFFNLVISGISVLLNIIEIIYLICKRRRKATKQLLAQQRALSSQHYPANPAWGGMSNHYRGFPLTPLPAQSTADQDDKHSDFISKEKDM</sequence>
<evidence type="ECO:0000256" key="5">
    <source>
        <dbReference type="ARBA" id="ARBA00023136"/>
    </source>
</evidence>
<feature type="domain" description="Connexin N-terminal" evidence="8">
    <location>
        <begin position="43"/>
        <end position="76"/>
    </location>
</feature>
<dbReference type="GO" id="GO:0005922">
    <property type="term" value="C:connexin complex"/>
    <property type="evidence" value="ECO:0007669"/>
    <property type="project" value="InterPro"/>
</dbReference>
<dbReference type="PANTHER" id="PTHR11984">
    <property type="entry name" value="CONNEXIN"/>
    <property type="match status" value="1"/>
</dbReference>
<evidence type="ECO:0000256" key="7">
    <source>
        <dbReference type="SAM" id="Phobius"/>
    </source>
</evidence>
<feature type="region of interest" description="Disordered" evidence="6">
    <location>
        <begin position="262"/>
        <end position="284"/>
    </location>
</feature>
<dbReference type="InterPro" id="IPR013092">
    <property type="entry name" value="Connexin_N"/>
</dbReference>
<dbReference type="PANTHER" id="PTHR11984:SF109">
    <property type="entry name" value="CONNEXIN 28.1-RELATED"/>
    <property type="match status" value="1"/>
</dbReference>
<feature type="domain" description="Connexin cysteine-rich" evidence="9">
    <location>
        <begin position="148"/>
        <end position="217"/>
    </location>
</feature>
<name>A0A6P7HY88_9TELE</name>
<keyword evidence="4 7" id="KW-1133">Transmembrane helix</keyword>
<dbReference type="GO" id="GO:0005243">
    <property type="term" value="F:gap junction channel activity"/>
    <property type="evidence" value="ECO:0007669"/>
    <property type="project" value="TreeGrafter"/>
</dbReference>
<evidence type="ECO:0000256" key="2">
    <source>
        <dbReference type="ARBA" id="ARBA00022475"/>
    </source>
</evidence>
<dbReference type="Gene3D" id="1.20.1440.80">
    <property type="entry name" value="Gap junction channel protein cysteine-rich domain"/>
    <property type="match status" value="1"/>
</dbReference>
<keyword evidence="3 7" id="KW-0812">Transmembrane</keyword>
<feature type="transmembrane region" description="Helical" evidence="7">
    <location>
        <begin position="78"/>
        <end position="100"/>
    </location>
</feature>
<feature type="compositionally biased region" description="Basic and acidic residues" evidence="6">
    <location>
        <begin position="270"/>
        <end position="284"/>
    </location>
</feature>
<evidence type="ECO:0000256" key="1">
    <source>
        <dbReference type="ARBA" id="ARBA00004651"/>
    </source>
</evidence>
<evidence type="ECO:0000259" key="9">
    <source>
        <dbReference type="SMART" id="SM01089"/>
    </source>
</evidence>
<organism evidence="10 11">
    <name type="scientific">Parambassis ranga</name>
    <name type="common">Indian glassy fish</name>
    <dbReference type="NCBI Taxonomy" id="210632"/>
    <lineage>
        <taxon>Eukaryota</taxon>
        <taxon>Metazoa</taxon>
        <taxon>Chordata</taxon>
        <taxon>Craniata</taxon>
        <taxon>Vertebrata</taxon>
        <taxon>Euteleostomi</taxon>
        <taxon>Actinopterygii</taxon>
        <taxon>Neopterygii</taxon>
        <taxon>Teleostei</taxon>
        <taxon>Neoteleostei</taxon>
        <taxon>Acanthomorphata</taxon>
        <taxon>Ovalentaria</taxon>
        <taxon>Ambassidae</taxon>
        <taxon>Parambassis</taxon>
    </lineage>
</organism>
<evidence type="ECO:0000259" key="8">
    <source>
        <dbReference type="SMART" id="SM00037"/>
    </source>
</evidence>
<evidence type="ECO:0000313" key="11">
    <source>
        <dbReference type="RefSeq" id="XP_028253479.1"/>
    </source>
</evidence>
<protein>
    <submittedName>
        <fullName evidence="11">Gap junction Cx32.2 protein-like</fullName>
    </submittedName>
</protein>
<dbReference type="InterPro" id="IPR038359">
    <property type="entry name" value="Connexin_N_sf"/>
</dbReference>
<evidence type="ECO:0000256" key="6">
    <source>
        <dbReference type="SAM" id="MobiDB-lite"/>
    </source>
</evidence>
<evidence type="ECO:0000256" key="4">
    <source>
        <dbReference type="ARBA" id="ARBA00022989"/>
    </source>
</evidence>
<dbReference type="Proteomes" id="UP000515145">
    <property type="component" value="Chromosome 24"/>
</dbReference>
<reference evidence="11" key="1">
    <citation type="submission" date="2025-08" db="UniProtKB">
        <authorList>
            <consortium name="RefSeq"/>
        </authorList>
    </citation>
    <scope>IDENTIFICATION</scope>
</reference>
<dbReference type="RefSeq" id="XP_028253479.1">
    <property type="nucleotide sequence ID" value="XM_028397678.1"/>
</dbReference>
<gene>
    <name evidence="11" type="primary">LOC114428902</name>
</gene>
<dbReference type="Pfam" id="PF00029">
    <property type="entry name" value="Connexin"/>
    <property type="match status" value="1"/>
</dbReference>
<feature type="transmembrane region" description="Helical" evidence="7">
    <location>
        <begin position="20"/>
        <end position="41"/>
    </location>
</feature>
<keyword evidence="2" id="KW-1003">Cell membrane</keyword>
<dbReference type="InParanoid" id="A0A6P7HY88"/>